<keyword evidence="2" id="KW-1133">Transmembrane helix</keyword>
<feature type="compositionally biased region" description="Low complexity" evidence="1">
    <location>
        <begin position="458"/>
        <end position="469"/>
    </location>
</feature>
<dbReference type="EMBL" id="CAKLBY020000153">
    <property type="protein sequence ID" value="CAK7929547.1"/>
    <property type="molecule type" value="Genomic_DNA"/>
</dbReference>
<feature type="region of interest" description="Disordered" evidence="1">
    <location>
        <begin position="224"/>
        <end position="257"/>
    </location>
</feature>
<sequence length="742" mass="79503">MGDAKGQREPPATVVGVVQDALIGMRTRKSFGSRVFWGLVVSCYWISGGLFYKVSFDDGDVDILSSDEVLQDVAAAKHHVEEKKNHEESSLPPVDETAGNDYVSVMRVQSLKQKQNLKRKREDGVEGLAPRTRRVRLWGQRLYASIYTNMQNETFIKKMIRTDEGGVGEMEATGEVEVGDMVVAVNDTRVLGMTSKNVAALIRKPNRPITLTFYRPPQSTVFTQPQEKASVQDKLPGAPSVPATTTAAPPQTQQVRQNLTQPLSVSSTPLAATISVPSTVASAPALVSSLRATPQQPLTRPLSMVQKMAAQWIQQTCMSHAYDLSTSKGLILQRLSQIAAARQAGFMFGYPPGVFVRENVPPAGTVPSATNGTTESHQVCAVQRVVSTAPMTRVPDVSVPTAQYTRPVHQVRAAVPVNRPDSNHEHSQRQHAGVVVGEQAQQIQAVPVPSESSDERILSSSTAGTSSISKETPVPEVGPEQPVSALDPGQTGHEASKSRQTFDLEITSDRPSGEKMSCESLSSTSTLEWSTSSVGTNVLVMQDAEASVTLDKKSSRTAEQAMDISTDPSLPPSEEAPEEDIMKAAPSSVPATAHGGETQSTLMEASASNSMSFLSPSAFSGESSVLSRRQLSAASMADCFAQVESSVGLVSVRVSRRRLGLTLGVQGTLIAVTSFVKDEAGRPGEVEASGKIFIGDVLVRVNGTFIISGLTPGHVANIVTRSSRPMTLWFKRASWDILDGKA</sequence>
<evidence type="ECO:0000313" key="5">
    <source>
        <dbReference type="Proteomes" id="UP001162060"/>
    </source>
</evidence>
<feature type="domain" description="PDZ" evidence="3">
    <location>
        <begin position="651"/>
        <end position="734"/>
    </location>
</feature>
<keyword evidence="2" id="KW-0472">Membrane</keyword>
<feature type="region of interest" description="Disordered" evidence="1">
    <location>
        <begin position="550"/>
        <end position="581"/>
    </location>
</feature>
<name>A0AAV1U6Q4_9STRA</name>
<comment type="caution">
    <text evidence="4">The sequence shown here is derived from an EMBL/GenBank/DDBJ whole genome shotgun (WGS) entry which is preliminary data.</text>
</comment>
<dbReference type="InterPro" id="IPR001478">
    <property type="entry name" value="PDZ"/>
</dbReference>
<gene>
    <name evidence="4" type="ORF">PM001_LOCUS14697</name>
</gene>
<evidence type="ECO:0000313" key="4">
    <source>
        <dbReference type="EMBL" id="CAK7929547.1"/>
    </source>
</evidence>
<accession>A0AAV1U6Q4</accession>
<evidence type="ECO:0000256" key="2">
    <source>
        <dbReference type="SAM" id="Phobius"/>
    </source>
</evidence>
<reference evidence="4" key="1">
    <citation type="submission" date="2024-01" db="EMBL/GenBank/DDBJ databases">
        <authorList>
            <person name="Webb A."/>
        </authorList>
    </citation>
    <scope>NUCLEOTIDE SEQUENCE</scope>
    <source>
        <strain evidence="4">Pm1</strain>
    </source>
</reference>
<dbReference type="PROSITE" id="PS50106">
    <property type="entry name" value="PDZ"/>
    <property type="match status" value="2"/>
</dbReference>
<dbReference type="Proteomes" id="UP001162060">
    <property type="component" value="Unassembled WGS sequence"/>
</dbReference>
<feature type="compositionally biased region" description="Low complexity" evidence="1">
    <location>
        <begin position="242"/>
        <end position="254"/>
    </location>
</feature>
<dbReference type="InterPro" id="IPR036034">
    <property type="entry name" value="PDZ_sf"/>
</dbReference>
<evidence type="ECO:0000259" key="3">
    <source>
        <dbReference type="PROSITE" id="PS50106"/>
    </source>
</evidence>
<dbReference type="AlphaFoldDB" id="A0AAV1U6Q4"/>
<proteinExistence type="predicted"/>
<keyword evidence="2" id="KW-0812">Transmembrane</keyword>
<feature type="compositionally biased region" description="Basic and acidic residues" evidence="1">
    <location>
        <begin position="494"/>
        <end position="517"/>
    </location>
</feature>
<feature type="transmembrane region" description="Helical" evidence="2">
    <location>
        <begin position="35"/>
        <end position="52"/>
    </location>
</feature>
<dbReference type="CDD" id="cd00136">
    <property type="entry name" value="PDZ_canonical"/>
    <property type="match status" value="1"/>
</dbReference>
<organism evidence="4 5">
    <name type="scientific">Peronospora matthiolae</name>
    <dbReference type="NCBI Taxonomy" id="2874970"/>
    <lineage>
        <taxon>Eukaryota</taxon>
        <taxon>Sar</taxon>
        <taxon>Stramenopiles</taxon>
        <taxon>Oomycota</taxon>
        <taxon>Peronosporomycetes</taxon>
        <taxon>Peronosporales</taxon>
        <taxon>Peronosporaceae</taxon>
        <taxon>Peronospora</taxon>
    </lineage>
</organism>
<dbReference type="SMART" id="SM00228">
    <property type="entry name" value="PDZ"/>
    <property type="match status" value="2"/>
</dbReference>
<dbReference type="SUPFAM" id="SSF50156">
    <property type="entry name" value="PDZ domain-like"/>
    <property type="match status" value="2"/>
</dbReference>
<feature type="domain" description="PDZ" evidence="3">
    <location>
        <begin position="164"/>
        <end position="217"/>
    </location>
</feature>
<dbReference type="Gene3D" id="2.30.42.10">
    <property type="match status" value="1"/>
</dbReference>
<evidence type="ECO:0000256" key="1">
    <source>
        <dbReference type="SAM" id="MobiDB-lite"/>
    </source>
</evidence>
<feature type="region of interest" description="Disordered" evidence="1">
    <location>
        <begin position="443"/>
        <end position="521"/>
    </location>
</feature>
<protein>
    <recommendedName>
        <fullName evidence="3">PDZ domain-containing protein</fullName>
    </recommendedName>
</protein>